<dbReference type="Proteomes" id="UP000325313">
    <property type="component" value="Unassembled WGS sequence"/>
</dbReference>
<gene>
    <name evidence="2" type="ORF">PGTUg99_014812</name>
</gene>
<dbReference type="EMBL" id="VDEP01000002">
    <property type="protein sequence ID" value="KAA1138469.1"/>
    <property type="molecule type" value="Genomic_DNA"/>
</dbReference>
<evidence type="ECO:0000256" key="1">
    <source>
        <dbReference type="SAM" id="MobiDB-lite"/>
    </source>
</evidence>
<feature type="compositionally biased region" description="Basic and acidic residues" evidence="1">
    <location>
        <begin position="102"/>
        <end position="111"/>
    </location>
</feature>
<reference evidence="2 3" key="1">
    <citation type="submission" date="2019-05" db="EMBL/GenBank/DDBJ databases">
        <title>Emergence of the Ug99 lineage of the wheat stem rust pathogen through somatic hybridization.</title>
        <authorList>
            <person name="Li F."/>
            <person name="Upadhyaya N.M."/>
            <person name="Sperschneider J."/>
            <person name="Matny O."/>
            <person name="Nguyen-Phuc H."/>
            <person name="Mago R."/>
            <person name="Raley C."/>
            <person name="Miller M.E."/>
            <person name="Silverstein K.A.T."/>
            <person name="Henningsen E."/>
            <person name="Hirsch C.D."/>
            <person name="Visser B."/>
            <person name="Pretorius Z.A."/>
            <person name="Steffenson B.J."/>
            <person name="Schwessinger B."/>
            <person name="Dodds P.N."/>
            <person name="Figueroa M."/>
        </authorList>
    </citation>
    <scope>NUCLEOTIDE SEQUENCE [LARGE SCALE GENOMIC DNA]</scope>
    <source>
        <strain evidence="2 3">Ug99</strain>
    </source>
</reference>
<feature type="compositionally biased region" description="Basic and acidic residues" evidence="1">
    <location>
        <begin position="58"/>
        <end position="78"/>
    </location>
</feature>
<sequence>MKLRYRIHSSFWRPAAAAVACVAQPTAVAPLLGCHIDSSAANTPTLFIGRRLPILPNERTRQERTDPKLTPARGERSFAETNRLVVARRRHARPASSCISEGPRRTDRELHTQPPPCRLAARLPHPSAIPPPLPTPTTPGPYFACPQPAFQAF</sequence>
<accession>A0A5B0SM51</accession>
<name>A0A5B0SM51_PUCGR</name>
<evidence type="ECO:0000313" key="3">
    <source>
        <dbReference type="Proteomes" id="UP000325313"/>
    </source>
</evidence>
<comment type="caution">
    <text evidence="2">The sequence shown here is derived from an EMBL/GenBank/DDBJ whole genome shotgun (WGS) entry which is preliminary data.</text>
</comment>
<proteinExistence type="predicted"/>
<feature type="region of interest" description="Disordered" evidence="1">
    <location>
        <begin position="57"/>
        <end position="113"/>
    </location>
</feature>
<evidence type="ECO:0000313" key="2">
    <source>
        <dbReference type="EMBL" id="KAA1138469.1"/>
    </source>
</evidence>
<dbReference type="AlphaFoldDB" id="A0A5B0SM51"/>
<organism evidence="2 3">
    <name type="scientific">Puccinia graminis f. sp. tritici</name>
    <dbReference type="NCBI Taxonomy" id="56615"/>
    <lineage>
        <taxon>Eukaryota</taxon>
        <taxon>Fungi</taxon>
        <taxon>Dikarya</taxon>
        <taxon>Basidiomycota</taxon>
        <taxon>Pucciniomycotina</taxon>
        <taxon>Pucciniomycetes</taxon>
        <taxon>Pucciniales</taxon>
        <taxon>Pucciniaceae</taxon>
        <taxon>Puccinia</taxon>
    </lineage>
</organism>
<protein>
    <submittedName>
        <fullName evidence="2">Uncharacterized protein</fullName>
    </submittedName>
</protein>